<dbReference type="EMBL" id="KE720780">
    <property type="protein sequence ID" value="ERF76055.1"/>
    <property type="molecule type" value="Genomic_DNA"/>
</dbReference>
<dbReference type="PANTHER" id="PTHR31794">
    <property type="entry name" value="AUXIN EFFLUX TRANSPORTER FAMILY PROTEIN (EUROFUNG)"/>
    <property type="match status" value="1"/>
</dbReference>
<evidence type="ECO:0000256" key="6">
    <source>
        <dbReference type="SAM" id="Phobius"/>
    </source>
</evidence>
<name>U1HYT6_ENDPU</name>
<dbReference type="InterPro" id="IPR004776">
    <property type="entry name" value="Mem_transp_PIN-like"/>
</dbReference>
<feature type="transmembrane region" description="Helical" evidence="6">
    <location>
        <begin position="404"/>
        <end position="427"/>
    </location>
</feature>
<sequence length="434" mass="47281">MASGSLLSSFLGALQASLAVLLTIFYGVIAAQFKLLDGQSATSISKVCVRMFLPALLITRVGAELHLDTAVRYVPVLIWAISYTLISMAIGLLGVRIFKLPQWVTPAICFNNTTSLPLLLIQALDATGILSSLVIGGESTAAAIKRATSYFLVCAIVGNSMTFALGPRLMDAENAPDDPDSGRKEEDEEEDSQERDQNGRQEQETGDPDEQTSLLPRTVRDAHRQAYNHSYDRGKRHWDRLHPKAQYGLGFLADFFNAPLIGALLGAFIGLVPPLHRVFFNSQEDGGFLSAWLTTSIRNIGDLFASLQVIVVGVTLSSSLRKLKRGEHSGNVSVISTLFIVFVRFILWPIISISFIWLLVTKTNVLGDDPMLWFTMMLMPTGPPAMKLTAMAEVNGADEEEKMAISKILVITYAVTPLTCFTVVGALKASQAAI</sequence>
<dbReference type="HOGENOM" id="CLU_032414_1_0_1"/>
<gene>
    <name evidence="7" type="ORF">EPUS_01388</name>
</gene>
<feature type="transmembrane region" description="Helical" evidence="6">
    <location>
        <begin position="249"/>
        <end position="272"/>
    </location>
</feature>
<dbReference type="GO" id="GO:0055085">
    <property type="term" value="P:transmembrane transport"/>
    <property type="evidence" value="ECO:0007669"/>
    <property type="project" value="InterPro"/>
</dbReference>
<dbReference type="AlphaFoldDB" id="U1HYT6"/>
<dbReference type="eggNOG" id="KOG2722">
    <property type="taxonomic scope" value="Eukaryota"/>
</dbReference>
<protein>
    <recommendedName>
        <fullName evidence="9">Transporter</fullName>
    </recommendedName>
</protein>
<keyword evidence="2 6" id="KW-0812">Transmembrane</keyword>
<keyword evidence="3 6" id="KW-1133">Transmembrane helix</keyword>
<evidence type="ECO:0000256" key="2">
    <source>
        <dbReference type="ARBA" id="ARBA00022692"/>
    </source>
</evidence>
<dbReference type="Pfam" id="PF03547">
    <property type="entry name" value="Mem_trans"/>
    <property type="match status" value="1"/>
</dbReference>
<feature type="region of interest" description="Disordered" evidence="5">
    <location>
        <begin position="170"/>
        <end position="219"/>
    </location>
</feature>
<evidence type="ECO:0000256" key="1">
    <source>
        <dbReference type="ARBA" id="ARBA00004141"/>
    </source>
</evidence>
<dbReference type="GeneID" id="19236445"/>
<evidence type="ECO:0000256" key="3">
    <source>
        <dbReference type="ARBA" id="ARBA00022989"/>
    </source>
</evidence>
<feature type="transmembrane region" description="Helical" evidence="6">
    <location>
        <begin position="76"/>
        <end position="95"/>
    </location>
</feature>
<dbReference type="GO" id="GO:0005783">
    <property type="term" value="C:endoplasmic reticulum"/>
    <property type="evidence" value="ECO:0007669"/>
    <property type="project" value="TreeGrafter"/>
</dbReference>
<comment type="subcellular location">
    <subcellularLocation>
        <location evidence="1">Membrane</location>
        <topology evidence="1">Multi-pass membrane protein</topology>
    </subcellularLocation>
</comment>
<keyword evidence="8" id="KW-1185">Reference proteome</keyword>
<organism evidence="7 8">
    <name type="scientific">Endocarpon pusillum (strain Z07020 / HMAS-L-300199)</name>
    <name type="common">Lichen-forming fungus</name>
    <dbReference type="NCBI Taxonomy" id="1263415"/>
    <lineage>
        <taxon>Eukaryota</taxon>
        <taxon>Fungi</taxon>
        <taxon>Dikarya</taxon>
        <taxon>Ascomycota</taxon>
        <taxon>Pezizomycotina</taxon>
        <taxon>Eurotiomycetes</taxon>
        <taxon>Chaetothyriomycetidae</taxon>
        <taxon>Verrucariales</taxon>
        <taxon>Verrucariaceae</taxon>
        <taxon>Endocarpon</taxon>
    </lineage>
</organism>
<evidence type="ECO:0000256" key="4">
    <source>
        <dbReference type="ARBA" id="ARBA00023136"/>
    </source>
</evidence>
<feature type="transmembrane region" description="Helical" evidence="6">
    <location>
        <begin position="147"/>
        <end position="166"/>
    </location>
</feature>
<feature type="transmembrane region" description="Helical" evidence="6">
    <location>
        <begin position="116"/>
        <end position="135"/>
    </location>
</feature>
<evidence type="ECO:0008006" key="9">
    <source>
        <dbReference type="Google" id="ProtNLM"/>
    </source>
</evidence>
<evidence type="ECO:0000256" key="5">
    <source>
        <dbReference type="SAM" id="MobiDB-lite"/>
    </source>
</evidence>
<dbReference type="PANTHER" id="PTHR31794:SF4">
    <property type="entry name" value="AUXIN EFFLUX TRANSPORTER FAMILY PROTEIN (EUROFUNG)"/>
    <property type="match status" value="1"/>
</dbReference>
<dbReference type="OrthoDB" id="191139at2759"/>
<feature type="transmembrane region" description="Helical" evidence="6">
    <location>
        <begin position="332"/>
        <end position="359"/>
    </location>
</feature>
<dbReference type="RefSeq" id="XP_007786521.1">
    <property type="nucleotide sequence ID" value="XM_007788331.1"/>
</dbReference>
<evidence type="ECO:0000313" key="7">
    <source>
        <dbReference type="EMBL" id="ERF76055.1"/>
    </source>
</evidence>
<feature type="compositionally biased region" description="Basic and acidic residues" evidence="5">
    <location>
        <begin position="194"/>
        <end position="203"/>
    </location>
</feature>
<evidence type="ECO:0000313" key="8">
    <source>
        <dbReference type="Proteomes" id="UP000019373"/>
    </source>
</evidence>
<dbReference type="Proteomes" id="UP000019373">
    <property type="component" value="Unassembled WGS sequence"/>
</dbReference>
<dbReference type="OMA" id="VLWFTMM"/>
<proteinExistence type="predicted"/>
<dbReference type="GO" id="GO:0016020">
    <property type="term" value="C:membrane"/>
    <property type="evidence" value="ECO:0007669"/>
    <property type="project" value="UniProtKB-SubCell"/>
</dbReference>
<keyword evidence="4 6" id="KW-0472">Membrane</keyword>
<reference evidence="8" key="1">
    <citation type="journal article" date="2014" name="BMC Genomics">
        <title>Genome characteristics reveal the impact of lichenization on lichen-forming fungus Endocarpon pusillum Hedwig (Verrucariales, Ascomycota).</title>
        <authorList>
            <person name="Wang Y.-Y."/>
            <person name="Liu B."/>
            <person name="Zhang X.-Y."/>
            <person name="Zhou Q.-M."/>
            <person name="Zhang T."/>
            <person name="Li H."/>
            <person name="Yu Y.-F."/>
            <person name="Zhang X.-L."/>
            <person name="Hao X.-Y."/>
            <person name="Wang M."/>
            <person name="Wang L."/>
            <person name="Wei J.-C."/>
        </authorList>
    </citation>
    <scope>NUCLEOTIDE SEQUENCE [LARGE SCALE GENOMIC DNA]</scope>
    <source>
        <strain evidence="8">Z07020 / HMAS-L-300199</strain>
    </source>
</reference>
<feature type="transmembrane region" description="Helical" evidence="6">
    <location>
        <begin position="371"/>
        <end position="392"/>
    </location>
</feature>
<accession>U1HYT6</accession>